<organism evidence="8 9">
    <name type="scientific">Gemmatimonas phototrophica</name>
    <dbReference type="NCBI Taxonomy" id="1379270"/>
    <lineage>
        <taxon>Bacteria</taxon>
        <taxon>Pseudomonadati</taxon>
        <taxon>Gemmatimonadota</taxon>
        <taxon>Gemmatimonadia</taxon>
        <taxon>Gemmatimonadales</taxon>
        <taxon>Gemmatimonadaceae</taxon>
        <taxon>Gemmatimonas</taxon>
    </lineage>
</organism>
<dbReference type="InterPro" id="IPR008969">
    <property type="entry name" value="CarboxyPept-like_regulatory"/>
</dbReference>
<gene>
    <name evidence="8" type="ORF">GEMMAAP_11890</name>
</gene>
<dbReference type="Gene3D" id="2.60.40.1120">
    <property type="entry name" value="Carboxypeptidase-like, regulatory domain"/>
    <property type="match status" value="1"/>
</dbReference>
<dbReference type="Pfam" id="PF13620">
    <property type="entry name" value="CarboxypepD_reg"/>
    <property type="match status" value="1"/>
</dbReference>
<dbReference type="Gene3D" id="2.170.130.10">
    <property type="entry name" value="TonB-dependent receptor, plug domain"/>
    <property type="match status" value="1"/>
</dbReference>
<feature type="domain" description="TonB-dependent receptor plug" evidence="7">
    <location>
        <begin position="148"/>
        <end position="235"/>
    </location>
</feature>
<evidence type="ECO:0000259" key="6">
    <source>
        <dbReference type="Pfam" id="PF00593"/>
    </source>
</evidence>
<evidence type="ECO:0000256" key="1">
    <source>
        <dbReference type="ARBA" id="ARBA00004442"/>
    </source>
</evidence>
<dbReference type="AlphaFoldDB" id="A0A143BL19"/>
<dbReference type="InterPro" id="IPR036942">
    <property type="entry name" value="Beta-barrel_TonB_sf"/>
</dbReference>
<evidence type="ECO:0000313" key="9">
    <source>
        <dbReference type="Proteomes" id="UP000076404"/>
    </source>
</evidence>
<comment type="subcellular location">
    <subcellularLocation>
        <location evidence="1 4">Cell outer membrane</location>
    </subcellularLocation>
</comment>
<comment type="similarity">
    <text evidence="4">Belongs to the TonB-dependent receptor family.</text>
</comment>
<dbReference type="PANTHER" id="PTHR40980">
    <property type="entry name" value="PLUG DOMAIN-CONTAINING PROTEIN"/>
    <property type="match status" value="1"/>
</dbReference>
<accession>A0A143BL19</accession>
<feature type="domain" description="TonB-dependent receptor-like beta-barrel" evidence="6">
    <location>
        <begin position="438"/>
        <end position="896"/>
    </location>
</feature>
<dbReference type="Proteomes" id="UP000076404">
    <property type="component" value="Chromosome"/>
</dbReference>
<feature type="chain" id="PRO_5007506840" description="TonB-dependent receptor" evidence="5">
    <location>
        <begin position="37"/>
        <end position="927"/>
    </location>
</feature>
<keyword evidence="3" id="KW-0998">Cell outer membrane</keyword>
<dbReference type="Pfam" id="PF00593">
    <property type="entry name" value="TonB_dep_Rec_b-barrel"/>
    <property type="match status" value="1"/>
</dbReference>
<feature type="signal peptide" evidence="5">
    <location>
        <begin position="1"/>
        <end position="36"/>
    </location>
</feature>
<evidence type="ECO:0000313" key="8">
    <source>
        <dbReference type="EMBL" id="AMW05313.1"/>
    </source>
</evidence>
<keyword evidence="4" id="KW-0798">TonB box</keyword>
<dbReference type="eggNOG" id="COG4771">
    <property type="taxonomic scope" value="Bacteria"/>
</dbReference>
<dbReference type="GO" id="GO:0009279">
    <property type="term" value="C:cell outer membrane"/>
    <property type="evidence" value="ECO:0007669"/>
    <property type="project" value="UniProtKB-SubCell"/>
</dbReference>
<evidence type="ECO:0008006" key="10">
    <source>
        <dbReference type="Google" id="ProtNLM"/>
    </source>
</evidence>
<keyword evidence="2 4" id="KW-0472">Membrane</keyword>
<evidence type="ECO:0000256" key="3">
    <source>
        <dbReference type="ARBA" id="ARBA00023237"/>
    </source>
</evidence>
<reference evidence="8 9" key="2">
    <citation type="journal article" date="2016" name="Environ. Microbiol. Rep.">
        <title>Metagenomic evidence for the presence of phototrophic Gemmatimonadetes bacteria in diverse environments.</title>
        <authorList>
            <person name="Zeng Y."/>
            <person name="Baumbach J."/>
            <person name="Barbosa E.G."/>
            <person name="Azevedo V."/>
            <person name="Zhang C."/>
            <person name="Koblizek M."/>
        </authorList>
    </citation>
    <scope>NUCLEOTIDE SEQUENCE [LARGE SCALE GENOMIC DNA]</scope>
    <source>
        <strain evidence="8 9">AP64</strain>
    </source>
</reference>
<dbReference type="PANTHER" id="PTHR40980:SF5">
    <property type="entry name" value="TONB-DEPENDENT RECEPTOR"/>
    <property type="match status" value="1"/>
</dbReference>
<dbReference type="EMBL" id="CP011454">
    <property type="protein sequence ID" value="AMW05313.1"/>
    <property type="molecule type" value="Genomic_DNA"/>
</dbReference>
<name>A0A143BL19_9BACT</name>
<dbReference type="InterPro" id="IPR000531">
    <property type="entry name" value="Beta-barrel_TonB"/>
</dbReference>
<reference evidence="8 9" key="1">
    <citation type="journal article" date="2014" name="Proc. Natl. Acad. Sci. U.S.A.">
        <title>Functional type 2 photosynthetic reaction centers found in the rare bacterial phylum Gemmatimonadetes.</title>
        <authorList>
            <person name="Zeng Y."/>
            <person name="Feng F."/>
            <person name="Medova H."/>
            <person name="Dean J."/>
            <person name="Koblizek M."/>
        </authorList>
    </citation>
    <scope>NUCLEOTIDE SEQUENCE [LARGE SCALE GENOMIC DNA]</scope>
    <source>
        <strain evidence="8 9">AP64</strain>
    </source>
</reference>
<dbReference type="KEGG" id="gph:GEMMAAP_11890"/>
<evidence type="ECO:0000256" key="5">
    <source>
        <dbReference type="SAM" id="SignalP"/>
    </source>
</evidence>
<evidence type="ECO:0000256" key="2">
    <source>
        <dbReference type="ARBA" id="ARBA00023136"/>
    </source>
</evidence>
<dbReference type="SUPFAM" id="SSF49464">
    <property type="entry name" value="Carboxypeptidase regulatory domain-like"/>
    <property type="match status" value="1"/>
</dbReference>
<proteinExistence type="inferred from homology"/>
<sequence>MRISVNELFRAARRVMLATTVAVVPALFSQTVSAQAAPLATGKITGRILDGASGQPIAAAQIQVVGTTLGAQSGVDGRYTILRVPAGTVTLTVRRIGYGPKSITGIVLEASGAVEQDISLKSAELQLAAISVTANKEKGSVNDALNAQRNATNVVNAITAEQIARSPDGDAAQAAQRVSGVTVQDGKYLQVRGLSERYTTASLNGARIPSPEPERKVVPLDLFPASLIQDVTTAKTFTPDMPGDFAGANVNIRTREFPARRQVNYSTSFGFGDRVLGNALPFAPRAGGELFGNAASNRQIPQAISGANFLGSVTQQQYNQMARQQRNVWSPSVRNGGANGSFGMSTGGNTILGKRVGYVLSGNYGYSEEVRADERYAVGNQGANNTVVPLTELRGQTGRSSAQWGGIANLSTMVGKNSRLAINSTMTRSADNEARTDRGFDENLNDSIQRTTLRYVERGVATVTGLGEHQLSDRNKTAWSVSYGNTVRREPDRSDVVYARTPEGPYQILASLDGARRLYFDLQEDNLTGQVDHTFNLGSVSSQNTLKVGAYYRSTERTSDAPIFAFITRANQSVVQQSPDVIFGEAQACETCTSINVQPIGQAGSYSASDRTGAGYLMTDIGLTDRIRIIAGARVEQARITVAASTQGGFTTTSELDNTDVLPSLLVNSKLTESQNLRFGITRTLARPEYRELAPVTFRDVLGGVSVTGNSDLVRSLIDNVDLRWEMFPNPGEVLSVGVFAKRFDRPIERLEQATSGAYQARFQNAISATNLGVELEARKQLGFLGRWAEAFTGFSNLTLMQSSVDLDTLGGLTVTDQTRRLVGQAPYVVNAGLTYSNLSGSTNATLLYNVVGERITAAGVVPLPNIVEKPRQLVDLSLRFPVRGNLSARLDARNLLDARYRFMQGNLEREGWNAGRTLSMGLSWRQ</sequence>
<dbReference type="Gene3D" id="2.40.170.20">
    <property type="entry name" value="TonB-dependent receptor, beta-barrel domain"/>
    <property type="match status" value="1"/>
</dbReference>
<evidence type="ECO:0000256" key="4">
    <source>
        <dbReference type="RuleBase" id="RU003357"/>
    </source>
</evidence>
<keyword evidence="5" id="KW-0732">Signal</keyword>
<dbReference type="SUPFAM" id="SSF56935">
    <property type="entry name" value="Porins"/>
    <property type="match status" value="1"/>
</dbReference>
<dbReference type="RefSeq" id="WP_026849583.1">
    <property type="nucleotide sequence ID" value="NZ_CP011454.1"/>
</dbReference>
<dbReference type="OrthoDB" id="9768470at2"/>
<evidence type="ECO:0000259" key="7">
    <source>
        <dbReference type="Pfam" id="PF07715"/>
    </source>
</evidence>
<keyword evidence="9" id="KW-1185">Reference proteome</keyword>
<dbReference type="eggNOG" id="COG1629">
    <property type="taxonomic scope" value="Bacteria"/>
</dbReference>
<dbReference type="InterPro" id="IPR037066">
    <property type="entry name" value="Plug_dom_sf"/>
</dbReference>
<dbReference type="InterPro" id="IPR012910">
    <property type="entry name" value="Plug_dom"/>
</dbReference>
<dbReference type="Pfam" id="PF07715">
    <property type="entry name" value="Plug"/>
    <property type="match status" value="1"/>
</dbReference>
<dbReference type="STRING" id="1379270.GEMMAAP_11890"/>
<protein>
    <recommendedName>
        <fullName evidence="10">TonB-dependent receptor</fullName>
    </recommendedName>
</protein>